<evidence type="ECO:0000256" key="1">
    <source>
        <dbReference type="SAM" id="MobiDB-lite"/>
    </source>
</evidence>
<name>A0AAV5JL26_9ROSI</name>
<dbReference type="Proteomes" id="UP001054252">
    <property type="component" value="Unassembled WGS sequence"/>
</dbReference>
<reference evidence="2 3" key="1">
    <citation type="journal article" date="2021" name="Commun. Biol.">
        <title>The genome of Shorea leprosula (Dipterocarpaceae) highlights the ecological relevance of drought in aseasonal tropical rainforests.</title>
        <authorList>
            <person name="Ng K.K.S."/>
            <person name="Kobayashi M.J."/>
            <person name="Fawcett J.A."/>
            <person name="Hatakeyama M."/>
            <person name="Paape T."/>
            <person name="Ng C.H."/>
            <person name="Ang C.C."/>
            <person name="Tnah L.H."/>
            <person name="Lee C.T."/>
            <person name="Nishiyama T."/>
            <person name="Sese J."/>
            <person name="O'Brien M.J."/>
            <person name="Copetti D."/>
            <person name="Mohd Noor M.I."/>
            <person name="Ong R.C."/>
            <person name="Putra M."/>
            <person name="Sireger I.Z."/>
            <person name="Indrioko S."/>
            <person name="Kosugi Y."/>
            <person name="Izuno A."/>
            <person name="Isagi Y."/>
            <person name="Lee S.L."/>
            <person name="Shimizu K.K."/>
        </authorList>
    </citation>
    <scope>NUCLEOTIDE SEQUENCE [LARGE SCALE GENOMIC DNA]</scope>
    <source>
        <strain evidence="2">214</strain>
    </source>
</reference>
<feature type="compositionally biased region" description="Polar residues" evidence="1">
    <location>
        <begin position="11"/>
        <end position="21"/>
    </location>
</feature>
<evidence type="ECO:0000313" key="2">
    <source>
        <dbReference type="EMBL" id="GKV11962.1"/>
    </source>
</evidence>
<evidence type="ECO:0000313" key="3">
    <source>
        <dbReference type="Proteomes" id="UP001054252"/>
    </source>
</evidence>
<proteinExistence type="predicted"/>
<keyword evidence="3" id="KW-1185">Reference proteome</keyword>
<dbReference type="EMBL" id="BPVZ01000035">
    <property type="protein sequence ID" value="GKV11962.1"/>
    <property type="molecule type" value="Genomic_DNA"/>
</dbReference>
<feature type="region of interest" description="Disordered" evidence="1">
    <location>
        <begin position="1"/>
        <end position="46"/>
    </location>
</feature>
<accession>A0AAV5JL26</accession>
<sequence>MEVERPFPSLRLQNSESQSQPPLKMKLARRSSSPSETPKDSRPPLQTLSTLALPLLFKESSNHASYLWIVTESEIR</sequence>
<organism evidence="2 3">
    <name type="scientific">Rubroshorea leprosula</name>
    <dbReference type="NCBI Taxonomy" id="152421"/>
    <lineage>
        <taxon>Eukaryota</taxon>
        <taxon>Viridiplantae</taxon>
        <taxon>Streptophyta</taxon>
        <taxon>Embryophyta</taxon>
        <taxon>Tracheophyta</taxon>
        <taxon>Spermatophyta</taxon>
        <taxon>Magnoliopsida</taxon>
        <taxon>eudicotyledons</taxon>
        <taxon>Gunneridae</taxon>
        <taxon>Pentapetalae</taxon>
        <taxon>rosids</taxon>
        <taxon>malvids</taxon>
        <taxon>Malvales</taxon>
        <taxon>Dipterocarpaceae</taxon>
        <taxon>Rubroshorea</taxon>
    </lineage>
</organism>
<gene>
    <name evidence="2" type="ORF">SLEP1_g23171</name>
</gene>
<comment type="caution">
    <text evidence="2">The sequence shown here is derived from an EMBL/GenBank/DDBJ whole genome shotgun (WGS) entry which is preliminary data.</text>
</comment>
<protein>
    <submittedName>
        <fullName evidence="2">Uncharacterized protein</fullName>
    </submittedName>
</protein>
<dbReference type="AlphaFoldDB" id="A0AAV5JL26"/>